<dbReference type="Pfam" id="PF01261">
    <property type="entry name" value="AP_endonuc_2"/>
    <property type="match status" value="1"/>
</dbReference>
<evidence type="ECO:0000313" key="2">
    <source>
        <dbReference type="EMBL" id="REE69569.1"/>
    </source>
</evidence>
<dbReference type="InterPro" id="IPR013022">
    <property type="entry name" value="Xyl_isomerase-like_TIM-brl"/>
</dbReference>
<accession>A0A3D9R585</accession>
<dbReference type="EMBL" id="QTTN01000033">
    <property type="protein sequence ID" value="REE69569.1"/>
    <property type="molecule type" value="Genomic_DNA"/>
</dbReference>
<dbReference type="PANTHER" id="PTHR12110">
    <property type="entry name" value="HYDROXYPYRUVATE ISOMERASE"/>
    <property type="match status" value="1"/>
</dbReference>
<dbReference type="AlphaFoldDB" id="A0A3D9R585"/>
<dbReference type="RefSeq" id="WP_116191338.1">
    <property type="nucleotide sequence ID" value="NZ_QTTN01000033.1"/>
</dbReference>
<dbReference type="GO" id="GO:0016853">
    <property type="term" value="F:isomerase activity"/>
    <property type="evidence" value="ECO:0007669"/>
    <property type="project" value="UniProtKB-KW"/>
</dbReference>
<organism evidence="2 3">
    <name type="scientific">Paenibacillus taihuensis</name>
    <dbReference type="NCBI Taxonomy" id="1156355"/>
    <lineage>
        <taxon>Bacteria</taxon>
        <taxon>Bacillati</taxon>
        <taxon>Bacillota</taxon>
        <taxon>Bacilli</taxon>
        <taxon>Bacillales</taxon>
        <taxon>Paenibacillaceae</taxon>
        <taxon>Paenibacillus</taxon>
    </lineage>
</organism>
<dbReference type="OrthoDB" id="9794305at2"/>
<evidence type="ECO:0000313" key="3">
    <source>
        <dbReference type="Proteomes" id="UP000256304"/>
    </source>
</evidence>
<protein>
    <submittedName>
        <fullName evidence="2">Sugar phosphate isomerase/epimerase</fullName>
    </submittedName>
</protein>
<dbReference type="InterPro" id="IPR036237">
    <property type="entry name" value="Xyl_isomerase-like_sf"/>
</dbReference>
<evidence type="ECO:0000259" key="1">
    <source>
        <dbReference type="Pfam" id="PF01261"/>
    </source>
</evidence>
<sequence length="277" mass="31111">MSYLSISTWSLHRLLGPLRFTAWNAEAKQHETHVTEQPQVLTLLELPAELARRGYQAAEVCHFHFPSTEPAYLQELKEAFQSAGIKFDTLLLDYGDLTNADEERREADIRCMQQWIDIASLAGAKQIRIVAGEEAPDNEEAIRLSADALNRLSEYSQSQSKNVRIISENFKSLTSTGASCVKLLDLVGNNADFITDFGNFKFKAKYDEFPLTLPRSVSVHAKAQYDDQGYPDHDEFIKCLNTVRAAEFNGAIVLIYDGPGDMWAGLDRIKAIVADYL</sequence>
<name>A0A3D9R585_9BACL</name>
<keyword evidence="2" id="KW-0413">Isomerase</keyword>
<reference evidence="2 3" key="1">
    <citation type="submission" date="2018-08" db="EMBL/GenBank/DDBJ databases">
        <title>Genomic Encyclopedia of Type Strains, Phase III (KMG-III): the genomes of soil and plant-associated and newly described type strains.</title>
        <authorList>
            <person name="Whitman W."/>
        </authorList>
    </citation>
    <scope>NUCLEOTIDE SEQUENCE [LARGE SCALE GENOMIC DNA]</scope>
    <source>
        <strain evidence="2 3">CGMCC 1.10966</strain>
    </source>
</reference>
<proteinExistence type="predicted"/>
<dbReference type="PANTHER" id="PTHR12110:SF53">
    <property type="entry name" value="BLR5974 PROTEIN"/>
    <property type="match status" value="1"/>
</dbReference>
<dbReference type="Proteomes" id="UP000256304">
    <property type="component" value="Unassembled WGS sequence"/>
</dbReference>
<comment type="caution">
    <text evidence="2">The sequence shown here is derived from an EMBL/GenBank/DDBJ whole genome shotgun (WGS) entry which is preliminary data.</text>
</comment>
<feature type="domain" description="Xylose isomerase-like TIM barrel" evidence="1">
    <location>
        <begin position="48"/>
        <end position="255"/>
    </location>
</feature>
<dbReference type="InterPro" id="IPR050312">
    <property type="entry name" value="IolE/XylAMocC-like"/>
</dbReference>
<gene>
    <name evidence="2" type="ORF">A8990_13334</name>
</gene>
<dbReference type="SUPFAM" id="SSF51658">
    <property type="entry name" value="Xylose isomerase-like"/>
    <property type="match status" value="1"/>
</dbReference>
<keyword evidence="3" id="KW-1185">Reference proteome</keyword>
<dbReference type="Gene3D" id="3.20.20.150">
    <property type="entry name" value="Divalent-metal-dependent TIM barrel enzymes"/>
    <property type="match status" value="1"/>
</dbReference>